<dbReference type="InterPro" id="IPR038128">
    <property type="entry name" value="Gamma_PGA_hydro_sf"/>
</dbReference>
<dbReference type="Gene3D" id="3.40.630.100">
    <property type="entry name" value="Poly-gamma-glutamate hydrolase, zinc-binding motif"/>
    <property type="match status" value="1"/>
</dbReference>
<keyword evidence="3" id="KW-1185">Reference proteome</keyword>
<gene>
    <name evidence="1" type="ORF">GA0074694_3053</name>
    <name evidence="2" type="ORF">GA0074694_3125</name>
</gene>
<dbReference type="Pfam" id="PF05908">
    <property type="entry name" value="Gamma_PGA_hydro"/>
    <property type="match status" value="1"/>
</dbReference>
<dbReference type="AlphaFoldDB" id="A0A1C6RWA3"/>
<evidence type="ECO:0000313" key="2">
    <source>
        <dbReference type="EMBL" id="SCL21724.1"/>
    </source>
</evidence>
<dbReference type="RefSeq" id="WP_091459211.1">
    <property type="nucleotide sequence ID" value="NZ_FMHU01000002.1"/>
</dbReference>
<proteinExistence type="predicted"/>
<dbReference type="STRING" id="47866.GA0074694_3053"/>
<reference evidence="3" key="2">
    <citation type="submission" date="2016-06" db="EMBL/GenBank/DDBJ databases">
        <authorList>
            <person name="Varghese N."/>
        </authorList>
    </citation>
    <scope>NUCLEOTIDE SEQUENCE [LARGE SCALE GENOMIC DNA]</scope>
    <source>
        <strain evidence="3">DSM 46123</strain>
    </source>
</reference>
<dbReference type="EMBL" id="FMHU01000002">
    <property type="protein sequence ID" value="SCL21724.1"/>
    <property type="molecule type" value="Genomic_DNA"/>
</dbReference>
<evidence type="ECO:0000313" key="1">
    <source>
        <dbReference type="EMBL" id="SCL21498.1"/>
    </source>
</evidence>
<evidence type="ECO:0000313" key="3">
    <source>
        <dbReference type="Proteomes" id="UP000198906"/>
    </source>
</evidence>
<dbReference type="Proteomes" id="UP000198906">
    <property type="component" value="Unassembled WGS sequence"/>
</dbReference>
<accession>A0A1C6RWA3</accession>
<name>A0A1C6RWA3_9ACTN</name>
<organism evidence="1 3">
    <name type="scientific">Micromonospora inyonensis</name>
    <dbReference type="NCBI Taxonomy" id="47866"/>
    <lineage>
        <taxon>Bacteria</taxon>
        <taxon>Bacillati</taxon>
        <taxon>Actinomycetota</taxon>
        <taxon>Actinomycetes</taxon>
        <taxon>Micromonosporales</taxon>
        <taxon>Micromonosporaceae</taxon>
        <taxon>Micromonospora</taxon>
    </lineage>
</organism>
<reference evidence="1" key="1">
    <citation type="submission" date="2016-06" db="EMBL/GenBank/DDBJ databases">
        <authorList>
            <person name="Kjaerup R.B."/>
            <person name="Dalgaard T.S."/>
            <person name="Juul-Madsen H.R."/>
        </authorList>
    </citation>
    <scope>NUCLEOTIDE SEQUENCE [LARGE SCALE GENOMIC DNA]</scope>
    <source>
        <strain evidence="1">DSM 46123</strain>
    </source>
</reference>
<dbReference type="EMBL" id="FMHU01000002">
    <property type="protein sequence ID" value="SCL21498.1"/>
    <property type="molecule type" value="Genomic_DNA"/>
</dbReference>
<sequence>MPDLYPNYAALAAAKTEGVDYTRTAIRPTGSTWAAIAIHGGLIEAGAGPVARAVAGDRMAFYEFAGIQPANNFAELHITSSNFDEPMCESLVAAAHRVISFHGYTGTTGVAETLIGGLDAGLRDRIKAALELAGFVVTIAASELAGADPTNICNDGATRAGVQIEMSRALRESFFPGGDLSLSSLTGTARTAVFDAYVEAIQSAAVLSLTYDDTLSRVRLAGVAPGIWDTFTRAVTDGWGVSDSGHTWLTVGAATAFQVADGVGKHVLGSVNVSRWSLTGWAADSDRSATVSTDALAVGGSQFASLVARSTDDGATCYLARLEFSTTAGVILTLRKRLAGTESLIVQHTTGLTHVAGAMHGLRLQVVGSRLRARAWLASGEQPTTWQIDQTDASITAAGRVGHRSILSSANTNTLPVTASWDDVTSYGTAVVERSTDSIRWTTVRGGLDRDGTAGAAVRADDYEFADRAANFFRVRVYDPDSGRTLGAETDQITPTLAGVWLKSLIRPFLNRVVSVRGYGEVTRRSRAGVFDVIGRSYPVAVTDVRGSRQWVLEVVTDTADDASDLDLVLASGDVLLVHVPAASGRVSAVPGGYVTVGDVREITPPTVDLVQRVFALPCVEVAAPGPDVVGATVTCQTVLNTYATCQDVLDAHDTCLDLLELVGDPADVVVP</sequence>
<dbReference type="InterPro" id="IPR008585">
    <property type="entry name" value="Gamma_PGA_hydro"/>
</dbReference>
<protein>
    <submittedName>
        <fullName evidence="1">Phage-related replication protein YjqB, UPF0714/DUF867 family</fullName>
    </submittedName>
</protein>